<organism evidence="1 2">
    <name type="scientific">Trifolium pratense</name>
    <name type="common">Red clover</name>
    <dbReference type="NCBI Taxonomy" id="57577"/>
    <lineage>
        <taxon>Eukaryota</taxon>
        <taxon>Viridiplantae</taxon>
        <taxon>Streptophyta</taxon>
        <taxon>Embryophyta</taxon>
        <taxon>Tracheophyta</taxon>
        <taxon>Spermatophyta</taxon>
        <taxon>Magnoliopsida</taxon>
        <taxon>eudicotyledons</taxon>
        <taxon>Gunneridae</taxon>
        <taxon>Pentapetalae</taxon>
        <taxon>rosids</taxon>
        <taxon>fabids</taxon>
        <taxon>Fabales</taxon>
        <taxon>Fabaceae</taxon>
        <taxon>Papilionoideae</taxon>
        <taxon>50 kb inversion clade</taxon>
        <taxon>NPAAA clade</taxon>
        <taxon>Hologalegina</taxon>
        <taxon>IRL clade</taxon>
        <taxon>Trifolieae</taxon>
        <taxon>Trifolium</taxon>
    </lineage>
</organism>
<reference evidence="1 2" key="2">
    <citation type="journal article" date="2017" name="Front. Plant Sci.">
        <title>Gene Classification and Mining of Molecular Markers Useful in Red Clover (Trifolium pratense) Breeding.</title>
        <authorList>
            <person name="Istvanek J."/>
            <person name="Dluhosova J."/>
            <person name="Dluhos P."/>
            <person name="Patkova L."/>
            <person name="Nedelnik J."/>
            <person name="Repkova J."/>
        </authorList>
    </citation>
    <scope>NUCLEOTIDE SEQUENCE [LARGE SCALE GENOMIC DNA]</scope>
    <source>
        <strain evidence="2">cv. Tatra</strain>
        <tissue evidence="1">Young leaves</tissue>
    </source>
</reference>
<gene>
    <name evidence="1" type="ORF">L195_g042563</name>
</gene>
<dbReference type="EMBL" id="ASHM01051311">
    <property type="protein sequence ID" value="PNX86485.1"/>
    <property type="molecule type" value="Genomic_DNA"/>
</dbReference>
<evidence type="ECO:0000313" key="1">
    <source>
        <dbReference type="EMBL" id="PNX86485.1"/>
    </source>
</evidence>
<comment type="caution">
    <text evidence="1">The sequence shown here is derived from an EMBL/GenBank/DDBJ whole genome shotgun (WGS) entry which is preliminary data.</text>
</comment>
<sequence length="184" mass="19831">MESSNSGGQSTLALGYLIRDRDERGIVEPKGDDHGDLVDYVSIVDEEVQDLERIFREAIESNMPSNTSRGQKAFRGSKGGGGLGEQAFLQGGTELTTLEAEEGAVNLVGATKHPIVVGGKIFMRAEDILRDEGELQEVRKIWCESACCARRGKAARGADLFSVFRSQVLPPARGAWRAAQGAHA</sequence>
<dbReference type="Proteomes" id="UP000236291">
    <property type="component" value="Unassembled WGS sequence"/>
</dbReference>
<proteinExistence type="predicted"/>
<dbReference type="AlphaFoldDB" id="A0A2K3M6T4"/>
<protein>
    <submittedName>
        <fullName evidence="1">Uncharacterized protein</fullName>
    </submittedName>
</protein>
<reference evidence="1 2" key="1">
    <citation type="journal article" date="2014" name="Am. J. Bot.">
        <title>Genome assembly and annotation for red clover (Trifolium pratense; Fabaceae).</title>
        <authorList>
            <person name="Istvanek J."/>
            <person name="Jaros M."/>
            <person name="Krenek A."/>
            <person name="Repkova J."/>
        </authorList>
    </citation>
    <scope>NUCLEOTIDE SEQUENCE [LARGE SCALE GENOMIC DNA]</scope>
    <source>
        <strain evidence="2">cv. Tatra</strain>
        <tissue evidence="1">Young leaves</tissue>
    </source>
</reference>
<evidence type="ECO:0000313" key="2">
    <source>
        <dbReference type="Proteomes" id="UP000236291"/>
    </source>
</evidence>
<accession>A0A2K3M6T4</accession>
<name>A0A2K3M6T4_TRIPR</name>